<evidence type="ECO:0000313" key="1">
    <source>
        <dbReference type="EMBL" id="CAH1108599.1"/>
    </source>
</evidence>
<dbReference type="EMBL" id="OV651815">
    <property type="protein sequence ID" value="CAH1108599.1"/>
    <property type="molecule type" value="Genomic_DNA"/>
</dbReference>
<dbReference type="Proteomes" id="UP001153636">
    <property type="component" value="Chromosome 3"/>
</dbReference>
<protein>
    <submittedName>
        <fullName evidence="1">Uncharacterized protein</fullName>
    </submittedName>
</protein>
<dbReference type="AlphaFoldDB" id="A0A9P0CUL7"/>
<name>A0A9P0CUL7_9CUCU</name>
<gene>
    <name evidence="1" type="ORF">PSYICH_LOCUS8900</name>
</gene>
<keyword evidence="2" id="KW-1185">Reference proteome</keyword>
<evidence type="ECO:0000313" key="2">
    <source>
        <dbReference type="Proteomes" id="UP001153636"/>
    </source>
</evidence>
<reference evidence="1" key="1">
    <citation type="submission" date="2022-01" db="EMBL/GenBank/DDBJ databases">
        <authorList>
            <person name="King R."/>
        </authorList>
    </citation>
    <scope>NUCLEOTIDE SEQUENCE</scope>
</reference>
<organism evidence="1 2">
    <name type="scientific">Psylliodes chrysocephalus</name>
    <dbReference type="NCBI Taxonomy" id="3402493"/>
    <lineage>
        <taxon>Eukaryota</taxon>
        <taxon>Metazoa</taxon>
        <taxon>Ecdysozoa</taxon>
        <taxon>Arthropoda</taxon>
        <taxon>Hexapoda</taxon>
        <taxon>Insecta</taxon>
        <taxon>Pterygota</taxon>
        <taxon>Neoptera</taxon>
        <taxon>Endopterygota</taxon>
        <taxon>Coleoptera</taxon>
        <taxon>Polyphaga</taxon>
        <taxon>Cucujiformia</taxon>
        <taxon>Chrysomeloidea</taxon>
        <taxon>Chrysomelidae</taxon>
        <taxon>Galerucinae</taxon>
        <taxon>Alticini</taxon>
        <taxon>Psylliodes</taxon>
    </lineage>
</organism>
<dbReference type="OrthoDB" id="6744998at2759"/>
<sequence>MSLRFLISKKRTFPYETKMRSCVVQKKDNSQKRLFEEIVNGNYPSRAVNKMNGNTLENFVLRLVEFTSVKMGAKSKSDLELLNWWPWPGDVSNYKSNKKDKDFRGNLKKVVIDCCALFRGFNEKWLPRALPWVNDENFDIVQVKAEKRKAKVPQEVPPNKKRKTLLPTITKEVTSEPYISISRYNSQEVTSPKPVNQTEFLNYFELSLNNNDIPKATQVPNNSRVIRLQNCPHVPFSSNVGQLLMKKENCSVPDNVTERKIDRIEWYINRESPNPKTVQNLNYETSYVPNKNYTEHDFRFPKRQYHQVLGNRHYTKYIYGICKPLDIDVENDDLVELKAKYDKLKMKVKVNKLSAKQLKKYVCKEAKIVIEKKKINTKSDELFSKVAKVTLRNKQVSKNAKIVLERSNLKNAKTKNSATRKRR</sequence>
<accession>A0A9P0CUL7</accession>
<proteinExistence type="predicted"/>